<dbReference type="AlphaFoldDB" id="A0A438NJQ9"/>
<proteinExistence type="predicted"/>
<evidence type="ECO:0000313" key="3">
    <source>
        <dbReference type="Proteomes" id="UP000288859"/>
    </source>
</evidence>
<dbReference type="SMART" id="SM00225">
    <property type="entry name" value="BTB"/>
    <property type="match status" value="1"/>
</dbReference>
<dbReference type="Gene3D" id="3.30.710.10">
    <property type="entry name" value="Potassium Channel Kv1.1, Chain A"/>
    <property type="match status" value="1"/>
</dbReference>
<comment type="caution">
    <text evidence="2">The sequence shown here is derived from an EMBL/GenBank/DDBJ whole genome shotgun (WGS) entry which is preliminary data.</text>
</comment>
<gene>
    <name evidence="2" type="ORF">B0A52_00331</name>
</gene>
<dbReference type="EMBL" id="NAJM01000001">
    <property type="protein sequence ID" value="RVX75974.1"/>
    <property type="molecule type" value="Genomic_DNA"/>
</dbReference>
<accession>A0A438NJQ9</accession>
<reference evidence="2 3" key="1">
    <citation type="submission" date="2017-03" db="EMBL/GenBank/DDBJ databases">
        <title>Genomes of endolithic fungi from Antarctica.</title>
        <authorList>
            <person name="Coleine C."/>
            <person name="Masonjones S."/>
            <person name="Stajich J.E."/>
        </authorList>
    </citation>
    <scope>NUCLEOTIDE SEQUENCE [LARGE SCALE GENOMIC DNA]</scope>
    <source>
        <strain evidence="2 3">CCFEE 6314</strain>
    </source>
</reference>
<dbReference type="InterPro" id="IPR011333">
    <property type="entry name" value="SKP1/BTB/POZ_sf"/>
</dbReference>
<dbReference type="Proteomes" id="UP000288859">
    <property type="component" value="Unassembled WGS sequence"/>
</dbReference>
<sequence>MGKDESHLLGDKPLDEIEMLDLKGDLILAIGRRHLVVSSKVLTLSCPFFQTMLQSNAFVEGVDQPNANDPPIKEIREDHPDTFSLICRVLHYLPVDPPESIDDYRHLADLCDFYGCAKALSFHVRAWMDQWKLTIRSAPELQTLIWVAFVFGLHNLFPDISFQLALAMAPEEWDDWEVHPMPARLKGTPPTRKVFPKQ</sequence>
<feature type="domain" description="BTB" evidence="1">
    <location>
        <begin position="24"/>
        <end position="99"/>
    </location>
</feature>
<protein>
    <recommendedName>
        <fullName evidence="1">BTB domain-containing protein</fullName>
    </recommendedName>
</protein>
<evidence type="ECO:0000259" key="1">
    <source>
        <dbReference type="PROSITE" id="PS50097"/>
    </source>
</evidence>
<dbReference type="OrthoDB" id="5275938at2759"/>
<name>A0A438NJQ9_EXOME</name>
<dbReference type="InterPro" id="IPR000210">
    <property type="entry name" value="BTB/POZ_dom"/>
</dbReference>
<evidence type="ECO:0000313" key="2">
    <source>
        <dbReference type="EMBL" id="RVX75974.1"/>
    </source>
</evidence>
<dbReference type="SUPFAM" id="SSF54695">
    <property type="entry name" value="POZ domain"/>
    <property type="match status" value="1"/>
</dbReference>
<organism evidence="2 3">
    <name type="scientific">Exophiala mesophila</name>
    <name type="common">Black yeast-like fungus</name>
    <dbReference type="NCBI Taxonomy" id="212818"/>
    <lineage>
        <taxon>Eukaryota</taxon>
        <taxon>Fungi</taxon>
        <taxon>Dikarya</taxon>
        <taxon>Ascomycota</taxon>
        <taxon>Pezizomycotina</taxon>
        <taxon>Eurotiomycetes</taxon>
        <taxon>Chaetothyriomycetidae</taxon>
        <taxon>Chaetothyriales</taxon>
        <taxon>Herpotrichiellaceae</taxon>
        <taxon>Exophiala</taxon>
    </lineage>
</organism>
<dbReference type="PROSITE" id="PS50097">
    <property type="entry name" value="BTB"/>
    <property type="match status" value="1"/>
</dbReference>